<dbReference type="InterPro" id="IPR007175">
    <property type="entry name" value="Rpr2/Snm1/Rpp21"/>
</dbReference>
<feature type="compositionally biased region" description="Polar residues" evidence="1">
    <location>
        <begin position="146"/>
        <end position="172"/>
    </location>
</feature>
<reference evidence="3" key="1">
    <citation type="submission" date="2019-06" db="EMBL/GenBank/DDBJ databases">
        <title>Draft genome sequence of the griseofulvin-producing fungus Xylaria cubensis strain G536.</title>
        <authorList>
            <person name="Mead M.E."/>
            <person name="Raja H.A."/>
            <person name="Steenwyk J.L."/>
            <person name="Knowles S.L."/>
            <person name="Oberlies N.H."/>
            <person name="Rokas A."/>
        </authorList>
    </citation>
    <scope>NUCLEOTIDE SEQUENCE [LARGE SCALE GENOMIC DNA]</scope>
    <source>
        <strain evidence="3">G536</strain>
    </source>
</reference>
<dbReference type="Pfam" id="PF04032">
    <property type="entry name" value="Rpr2"/>
    <property type="match status" value="1"/>
</dbReference>
<dbReference type="STRING" id="2512241.A0A553HWE8"/>
<dbReference type="GO" id="GO:0008033">
    <property type="term" value="P:tRNA processing"/>
    <property type="evidence" value="ECO:0007669"/>
    <property type="project" value="TreeGrafter"/>
</dbReference>
<comment type="caution">
    <text evidence="2">The sequence shown here is derived from an EMBL/GenBank/DDBJ whole genome shotgun (WGS) entry which is preliminary data.</text>
</comment>
<dbReference type="OrthoDB" id="438080at2759"/>
<dbReference type="Proteomes" id="UP000319160">
    <property type="component" value="Unassembled WGS sequence"/>
</dbReference>
<dbReference type="PANTHER" id="PTHR14742">
    <property type="entry name" value="RIBONUCLEASE P SUBUNIT P21"/>
    <property type="match status" value="1"/>
</dbReference>
<dbReference type="PANTHER" id="PTHR14742:SF3">
    <property type="entry name" value="RIBONUCLEASE MRP PROTEIN SUBUNIT SNM1"/>
    <property type="match status" value="1"/>
</dbReference>
<gene>
    <name evidence="2" type="ORF">FHL15_006894</name>
</gene>
<organism evidence="2 3">
    <name type="scientific">Xylaria flabelliformis</name>
    <dbReference type="NCBI Taxonomy" id="2512241"/>
    <lineage>
        <taxon>Eukaryota</taxon>
        <taxon>Fungi</taxon>
        <taxon>Dikarya</taxon>
        <taxon>Ascomycota</taxon>
        <taxon>Pezizomycotina</taxon>
        <taxon>Sordariomycetes</taxon>
        <taxon>Xylariomycetidae</taxon>
        <taxon>Xylariales</taxon>
        <taxon>Xylariaceae</taxon>
        <taxon>Xylaria</taxon>
    </lineage>
</organism>
<keyword evidence="3" id="KW-1185">Reference proteome</keyword>
<feature type="region of interest" description="Disordered" evidence="1">
    <location>
        <begin position="146"/>
        <end position="183"/>
    </location>
</feature>
<feature type="compositionally biased region" description="Basic residues" evidence="1">
    <location>
        <begin position="77"/>
        <end position="88"/>
    </location>
</feature>
<dbReference type="EMBL" id="VFLP01000038">
    <property type="protein sequence ID" value="TRX92279.1"/>
    <property type="molecule type" value="Genomic_DNA"/>
</dbReference>
<protein>
    <submittedName>
        <fullName evidence="2">Uncharacterized protein</fullName>
    </submittedName>
</protein>
<name>A0A553HWE8_9PEZI</name>
<feature type="region of interest" description="Disordered" evidence="1">
    <location>
        <begin position="74"/>
        <end position="94"/>
    </location>
</feature>
<dbReference type="GO" id="GO:0005655">
    <property type="term" value="C:nucleolar ribonuclease P complex"/>
    <property type="evidence" value="ECO:0007669"/>
    <property type="project" value="TreeGrafter"/>
</dbReference>
<evidence type="ECO:0000313" key="2">
    <source>
        <dbReference type="EMBL" id="TRX92279.1"/>
    </source>
</evidence>
<evidence type="ECO:0000256" key="1">
    <source>
        <dbReference type="SAM" id="MobiDB-lite"/>
    </source>
</evidence>
<accession>A0A553HWE8</accession>
<dbReference type="AlphaFoldDB" id="A0A553HWE8"/>
<sequence length="211" mass="22766">MAADPLPATLSFLTDAAHLLVSASPETSAHLMSQRNSLIFNNNIDQPDVQRQHVCGCCGHIMIFGLGDVLKMDSRKTPRKNRRSGRKQQKIEEAPLKSGCRKTLTCGKCGRYTKINLPPPARISRRRSKYVPRATVTANVADAATSMTSRSAGTPSVVASSSESARISANASSKKRAKNRKQGLQALLQQQSSNSKSQAGLGLSLADFMQN</sequence>
<evidence type="ECO:0000313" key="3">
    <source>
        <dbReference type="Proteomes" id="UP000319160"/>
    </source>
</evidence>
<proteinExistence type="predicted"/>